<organism evidence="6 7">
    <name type="scientific">Bugula neritina</name>
    <name type="common">Brown bryozoan</name>
    <name type="synonym">Sertularia neritina</name>
    <dbReference type="NCBI Taxonomy" id="10212"/>
    <lineage>
        <taxon>Eukaryota</taxon>
        <taxon>Metazoa</taxon>
        <taxon>Spiralia</taxon>
        <taxon>Lophotrochozoa</taxon>
        <taxon>Bryozoa</taxon>
        <taxon>Gymnolaemata</taxon>
        <taxon>Cheilostomatida</taxon>
        <taxon>Flustrina</taxon>
        <taxon>Buguloidea</taxon>
        <taxon>Bugulidae</taxon>
        <taxon>Bugula</taxon>
    </lineage>
</organism>
<dbReference type="PANTHER" id="PTHR19282:SF252">
    <property type="entry name" value="TETRASPANIN"/>
    <property type="match status" value="1"/>
</dbReference>
<proteinExistence type="predicted"/>
<evidence type="ECO:0000256" key="3">
    <source>
        <dbReference type="ARBA" id="ARBA00022989"/>
    </source>
</evidence>
<dbReference type="EMBL" id="VXIV02000680">
    <property type="protein sequence ID" value="KAF6036755.1"/>
    <property type="molecule type" value="Genomic_DNA"/>
</dbReference>
<gene>
    <name evidence="6" type="ORF">EB796_004945</name>
</gene>
<feature type="transmembrane region" description="Helical" evidence="5">
    <location>
        <begin position="92"/>
        <end position="112"/>
    </location>
</feature>
<dbReference type="PANTHER" id="PTHR19282">
    <property type="entry name" value="TETRASPANIN"/>
    <property type="match status" value="1"/>
</dbReference>
<dbReference type="Pfam" id="PF00335">
    <property type="entry name" value="Tetraspanin"/>
    <property type="match status" value="1"/>
</dbReference>
<feature type="transmembrane region" description="Helical" evidence="5">
    <location>
        <begin position="119"/>
        <end position="140"/>
    </location>
</feature>
<evidence type="ECO:0000313" key="6">
    <source>
        <dbReference type="EMBL" id="KAF6036755.1"/>
    </source>
</evidence>
<feature type="transmembrane region" description="Helical" evidence="5">
    <location>
        <begin position="57"/>
        <end position="77"/>
    </location>
</feature>
<evidence type="ECO:0000256" key="5">
    <source>
        <dbReference type="SAM" id="Phobius"/>
    </source>
</evidence>
<protein>
    <submittedName>
        <fullName evidence="6">Uncharacterized protein</fullName>
    </submittedName>
</protein>
<dbReference type="Proteomes" id="UP000593567">
    <property type="component" value="Unassembled WGS sequence"/>
</dbReference>
<reference evidence="6" key="1">
    <citation type="submission" date="2020-06" db="EMBL/GenBank/DDBJ databases">
        <title>Draft genome of Bugula neritina, a colonial animal packing powerful symbionts and potential medicines.</title>
        <authorList>
            <person name="Rayko M."/>
        </authorList>
    </citation>
    <scope>NUCLEOTIDE SEQUENCE [LARGE SCALE GENOMIC DNA]</scope>
    <source>
        <strain evidence="6">Kwan_BN1</strain>
    </source>
</reference>
<name>A0A7J7KEU2_BUGNE</name>
<evidence type="ECO:0000256" key="4">
    <source>
        <dbReference type="ARBA" id="ARBA00023136"/>
    </source>
</evidence>
<evidence type="ECO:0000256" key="1">
    <source>
        <dbReference type="ARBA" id="ARBA00004141"/>
    </source>
</evidence>
<feature type="transmembrane region" description="Helical" evidence="5">
    <location>
        <begin position="20"/>
        <end position="45"/>
    </location>
</feature>
<dbReference type="InterPro" id="IPR018499">
    <property type="entry name" value="Tetraspanin/Peripherin"/>
</dbReference>
<dbReference type="PRINTS" id="PR00259">
    <property type="entry name" value="TMFOUR"/>
</dbReference>
<comment type="caution">
    <text evidence="6">The sequence shown here is derived from an EMBL/GenBank/DDBJ whole genome shotgun (WGS) entry which is preliminary data.</text>
</comment>
<dbReference type="Gene3D" id="1.10.1450.10">
    <property type="entry name" value="Tetraspanin"/>
    <property type="match status" value="1"/>
</dbReference>
<keyword evidence="3 5" id="KW-1133">Transmembrane helix</keyword>
<keyword evidence="2 5" id="KW-0812">Transmembrane</keyword>
<evidence type="ECO:0000256" key="2">
    <source>
        <dbReference type="ARBA" id="ARBA00022692"/>
    </source>
</evidence>
<comment type="subcellular location">
    <subcellularLocation>
        <location evidence="1">Membrane</location>
        <topology evidence="1">Multi-pass membrane protein</topology>
    </subcellularLocation>
</comment>
<dbReference type="OrthoDB" id="9972904at2759"/>
<evidence type="ECO:0000313" key="7">
    <source>
        <dbReference type="Proteomes" id="UP000593567"/>
    </source>
</evidence>
<keyword evidence="4 5" id="KW-0472">Membrane</keyword>
<dbReference type="AlphaFoldDB" id="A0A7J7KEU2"/>
<dbReference type="GO" id="GO:0005886">
    <property type="term" value="C:plasma membrane"/>
    <property type="evidence" value="ECO:0007669"/>
    <property type="project" value="TreeGrafter"/>
</dbReference>
<sequence>MATYFNRDDSLLLKEDVLYVIVYLVGKALTISSTLQYVLLIQYCIQVYFYIPSETILYIQVIGVCVLAVGIAVQVQLKNYLELTQLYYENTAYIMIAIGVLILLVALAGFYCTAKDKIALLYMYGVFISLLAIVQIGAGLSNTINDTSLRKYWDDVQQQLHCCGVETHKDWGSSLPSSCYPDNVVPLHPFTPFTPCL</sequence>
<keyword evidence="7" id="KW-1185">Reference proteome</keyword>
<dbReference type="SUPFAM" id="SSF48652">
    <property type="entry name" value="Tetraspanin"/>
    <property type="match status" value="1"/>
</dbReference>
<dbReference type="InterPro" id="IPR008952">
    <property type="entry name" value="Tetraspanin_EC2_sf"/>
</dbReference>
<accession>A0A7J7KEU2</accession>